<dbReference type="PANTHER" id="PTHR11596">
    <property type="entry name" value="ALKALINE PHOSPHATASE"/>
    <property type="match status" value="1"/>
</dbReference>
<dbReference type="InterPro" id="IPR017850">
    <property type="entry name" value="Alkaline_phosphatase_core_sf"/>
</dbReference>
<keyword evidence="9" id="KW-1015">Disulfide bond</keyword>
<keyword evidence="12" id="KW-1133">Transmembrane helix</keyword>
<dbReference type="NCBIfam" id="NF007810">
    <property type="entry name" value="PRK10518.1"/>
    <property type="match status" value="1"/>
</dbReference>
<feature type="region of interest" description="Disordered" evidence="11">
    <location>
        <begin position="468"/>
        <end position="522"/>
    </location>
</feature>
<feature type="disulfide bond" evidence="9">
    <location>
        <begin position="187"/>
        <end position="197"/>
    </location>
</feature>
<dbReference type="RefSeq" id="WP_188551504.1">
    <property type="nucleotide sequence ID" value="NZ_BMFY01000013.1"/>
</dbReference>
<comment type="caution">
    <text evidence="14">The sequence shown here is derived from an EMBL/GenBank/DDBJ whole genome shotgun (WGS) entry which is preliminary data.</text>
</comment>
<name>A0A8J2XLL5_9MICO</name>
<sequence length="557" mass="57806">MRRTTLRRTGRVAVAGLAAGAALMLGGTQALASAVDEHGGARQHDGDITDEVRAAIQDSGAKNVILMIGDGMGESEMTIARNYHVGAAGRLPGLDELPLTGHYTTYAVDRETGQPDYVVDSAASGTAWATGTKTYNNAVSVDRHGNPQKTILQIARANGLKTGNVTTSEIQDATPAVLVSHISQRACYGPEQTAERCPEEAKENGGLGSISEQLLDNRPDVTLGGGLASFQQTARAGDWEGLTLLEQAEERGYQFVDDAASLAAVEQADQDAPLLGLFHDGNFPVRWEGPLATATGADEAPVRCTDNPERTADVPDLASLTSKAIELLDNEDGFFLQVEGASIDKQNHAANPCGQIGETIDLDEAVQEALAFAEQDGETLVIVTTDHAHTSQITSAEQTTPGLTRNLITADDRVMTINYGTADEGASQQHTGAQIRIAAYGPGAANVVGLSDQSDTFFTMVDGLGLDVNAEVPGDPQAPGEDPSGDPTAPGEDPTEPGPGEGGAPDEEDPNAGGSGSGNGSLPRTGAQVGLILATALALLGGGYALVRQTRRRVEIG</sequence>
<organism evidence="14 15">
    <name type="scientific">Sediminivirga luteola</name>
    <dbReference type="NCBI Taxonomy" id="1774748"/>
    <lineage>
        <taxon>Bacteria</taxon>
        <taxon>Bacillati</taxon>
        <taxon>Actinomycetota</taxon>
        <taxon>Actinomycetes</taxon>
        <taxon>Micrococcales</taxon>
        <taxon>Brevibacteriaceae</taxon>
        <taxon>Sediminivirga</taxon>
    </lineage>
</organism>
<feature type="binding site" evidence="8">
    <location>
        <position position="386"/>
    </location>
    <ligand>
        <name>Zn(2+)</name>
        <dbReference type="ChEBI" id="CHEBI:29105"/>
        <label>2</label>
    </ligand>
</feature>
<keyword evidence="12" id="KW-0472">Membrane</keyword>
<dbReference type="Proteomes" id="UP000616114">
    <property type="component" value="Unassembled WGS sequence"/>
</dbReference>
<feature type="binding site" evidence="8">
    <location>
        <position position="172"/>
    </location>
    <ligand>
        <name>Mg(2+)</name>
        <dbReference type="ChEBI" id="CHEBI:18420"/>
    </ligand>
</feature>
<keyword evidence="15" id="KW-1185">Reference proteome</keyword>
<dbReference type="SMART" id="SM00098">
    <property type="entry name" value="alkPPc"/>
    <property type="match status" value="1"/>
</dbReference>
<dbReference type="PANTHER" id="PTHR11596:SF5">
    <property type="entry name" value="ALKALINE PHOSPHATASE"/>
    <property type="match status" value="1"/>
</dbReference>
<feature type="disulfide bond" evidence="9">
    <location>
        <begin position="304"/>
        <end position="353"/>
    </location>
</feature>
<dbReference type="PRINTS" id="PR00113">
    <property type="entry name" value="ALKPHPHTASE"/>
</dbReference>
<evidence type="ECO:0000256" key="12">
    <source>
        <dbReference type="SAM" id="Phobius"/>
    </source>
</evidence>
<comment type="cofactor">
    <cofactor evidence="8">
        <name>Zn(2+)</name>
        <dbReference type="ChEBI" id="CHEBI:29105"/>
    </cofactor>
    <text evidence="8">Binds 2 Zn(2+) ions.</text>
</comment>
<comment type="similarity">
    <text evidence="1 10">Belongs to the alkaline phosphatase family.</text>
</comment>
<dbReference type="Pfam" id="PF00245">
    <property type="entry name" value="Alk_phosphatase"/>
    <property type="match status" value="1"/>
</dbReference>
<keyword evidence="6 8" id="KW-0460">Magnesium</keyword>
<dbReference type="PROSITE" id="PS00123">
    <property type="entry name" value="ALKALINE_PHOSPHATASE"/>
    <property type="match status" value="1"/>
</dbReference>
<reference evidence="14" key="2">
    <citation type="submission" date="2020-09" db="EMBL/GenBank/DDBJ databases">
        <authorList>
            <person name="Sun Q."/>
            <person name="Zhou Y."/>
        </authorList>
    </citation>
    <scope>NUCLEOTIDE SEQUENCE</scope>
    <source>
        <strain evidence="14">CGMCC 1.12785</strain>
    </source>
</reference>
<evidence type="ECO:0000256" key="3">
    <source>
        <dbReference type="ARBA" id="ARBA00022723"/>
    </source>
</evidence>
<keyword evidence="2" id="KW-0597">Phosphoprotein</keyword>
<evidence type="ECO:0000256" key="8">
    <source>
        <dbReference type="PIRSR" id="PIRSR601952-2"/>
    </source>
</evidence>
<feature type="chain" id="PRO_5035205775" evidence="13">
    <location>
        <begin position="33"/>
        <end position="557"/>
    </location>
</feature>
<dbReference type="Gene3D" id="3.40.720.10">
    <property type="entry name" value="Alkaline Phosphatase, subunit A"/>
    <property type="match status" value="1"/>
</dbReference>
<keyword evidence="4" id="KW-0378">Hydrolase</keyword>
<dbReference type="GO" id="GO:0046872">
    <property type="term" value="F:metal ion binding"/>
    <property type="evidence" value="ECO:0007669"/>
    <property type="project" value="UniProtKB-KW"/>
</dbReference>
<proteinExistence type="inferred from homology"/>
<evidence type="ECO:0000313" key="15">
    <source>
        <dbReference type="Proteomes" id="UP000616114"/>
    </source>
</evidence>
<keyword evidence="13" id="KW-0732">Signal</keyword>
<keyword evidence="3 8" id="KW-0479">Metal-binding</keyword>
<reference evidence="14" key="1">
    <citation type="journal article" date="2014" name="Int. J. Syst. Evol. Microbiol.">
        <title>Complete genome sequence of Corynebacterium casei LMG S-19264T (=DSM 44701T), isolated from a smear-ripened cheese.</title>
        <authorList>
            <consortium name="US DOE Joint Genome Institute (JGI-PGF)"/>
            <person name="Walter F."/>
            <person name="Albersmeier A."/>
            <person name="Kalinowski J."/>
            <person name="Ruckert C."/>
        </authorList>
    </citation>
    <scope>NUCLEOTIDE SEQUENCE</scope>
    <source>
        <strain evidence="14">CGMCC 1.12785</strain>
    </source>
</reference>
<protein>
    <submittedName>
        <fullName evidence="14">Alkaline phosphatase</fullName>
    </submittedName>
</protein>
<feature type="binding site" evidence="8">
    <location>
        <position position="70"/>
    </location>
    <ligand>
        <name>Zn(2+)</name>
        <dbReference type="ChEBI" id="CHEBI:29105"/>
        <label>2</label>
    </ligand>
</feature>
<evidence type="ECO:0000256" key="2">
    <source>
        <dbReference type="ARBA" id="ARBA00022553"/>
    </source>
</evidence>
<dbReference type="InterPro" id="IPR018299">
    <property type="entry name" value="Alkaline_phosphatase_AS"/>
</dbReference>
<feature type="binding site" evidence="8">
    <location>
        <position position="344"/>
    </location>
    <ligand>
        <name>Mg(2+)</name>
        <dbReference type="ChEBI" id="CHEBI:18420"/>
    </ligand>
</feature>
<evidence type="ECO:0000256" key="4">
    <source>
        <dbReference type="ARBA" id="ARBA00022801"/>
    </source>
</evidence>
<gene>
    <name evidence="14" type="ORF">GCM10011333_27860</name>
</gene>
<dbReference type="CDD" id="cd16012">
    <property type="entry name" value="ALP"/>
    <property type="match status" value="1"/>
</dbReference>
<dbReference type="EMBL" id="BMFY01000013">
    <property type="protein sequence ID" value="GGA23201.1"/>
    <property type="molecule type" value="Genomic_DNA"/>
</dbReference>
<evidence type="ECO:0000256" key="1">
    <source>
        <dbReference type="ARBA" id="ARBA00005984"/>
    </source>
</evidence>
<keyword evidence="12" id="KW-0812">Transmembrane</keyword>
<evidence type="ECO:0000256" key="6">
    <source>
        <dbReference type="ARBA" id="ARBA00022842"/>
    </source>
</evidence>
<evidence type="ECO:0000256" key="5">
    <source>
        <dbReference type="ARBA" id="ARBA00022833"/>
    </source>
</evidence>
<evidence type="ECO:0000256" key="11">
    <source>
        <dbReference type="SAM" id="MobiDB-lite"/>
    </source>
</evidence>
<evidence type="ECO:0000256" key="10">
    <source>
        <dbReference type="RuleBase" id="RU003946"/>
    </source>
</evidence>
<feature type="binding site" evidence="8">
    <location>
        <position position="174"/>
    </location>
    <ligand>
        <name>Mg(2+)</name>
        <dbReference type="ChEBI" id="CHEBI:18420"/>
    </ligand>
</feature>
<feature type="active site" description="Phosphoserine intermediate" evidence="7">
    <location>
        <position position="121"/>
    </location>
</feature>
<feature type="binding site" evidence="8">
    <location>
        <position position="430"/>
    </location>
    <ligand>
        <name>Zn(2+)</name>
        <dbReference type="ChEBI" id="CHEBI:29105"/>
        <label>2</label>
    </ligand>
</feature>
<dbReference type="InterPro" id="IPR001952">
    <property type="entry name" value="Alkaline_phosphatase"/>
</dbReference>
<keyword evidence="5 8" id="KW-0862">Zinc</keyword>
<feature type="binding site" evidence="8">
    <location>
        <position position="339"/>
    </location>
    <ligand>
        <name>Mg(2+)</name>
        <dbReference type="ChEBI" id="CHEBI:18420"/>
    </ligand>
</feature>
<feature type="signal peptide" evidence="13">
    <location>
        <begin position="1"/>
        <end position="32"/>
    </location>
</feature>
<dbReference type="SUPFAM" id="SSF53649">
    <property type="entry name" value="Alkaline phosphatase-like"/>
    <property type="match status" value="1"/>
</dbReference>
<feature type="binding site" evidence="8">
    <location>
        <position position="70"/>
    </location>
    <ligand>
        <name>Mg(2+)</name>
        <dbReference type="ChEBI" id="CHEBI:18420"/>
    </ligand>
</feature>
<feature type="transmembrane region" description="Helical" evidence="12">
    <location>
        <begin position="529"/>
        <end position="547"/>
    </location>
</feature>
<feature type="binding site" evidence="8">
    <location>
        <position position="348"/>
    </location>
    <ligand>
        <name>Zn(2+)</name>
        <dbReference type="ChEBI" id="CHEBI:29105"/>
        <label>2</label>
    </ligand>
</feature>
<feature type="binding site" evidence="8">
    <location>
        <position position="387"/>
    </location>
    <ligand>
        <name>Zn(2+)</name>
        <dbReference type="ChEBI" id="CHEBI:29105"/>
        <label>2</label>
    </ligand>
</feature>
<evidence type="ECO:0000256" key="7">
    <source>
        <dbReference type="PIRSR" id="PIRSR601952-1"/>
    </source>
</evidence>
<evidence type="ECO:0000256" key="9">
    <source>
        <dbReference type="PIRSR" id="PIRSR601952-3"/>
    </source>
</evidence>
<evidence type="ECO:0000256" key="13">
    <source>
        <dbReference type="SAM" id="SignalP"/>
    </source>
</evidence>
<accession>A0A8J2XLL5</accession>
<comment type="cofactor">
    <cofactor evidence="8">
        <name>Mg(2+)</name>
        <dbReference type="ChEBI" id="CHEBI:18420"/>
    </cofactor>
    <text evidence="8">Binds 1 Mg(2+) ion.</text>
</comment>
<dbReference type="GO" id="GO:0004035">
    <property type="term" value="F:alkaline phosphatase activity"/>
    <property type="evidence" value="ECO:0007669"/>
    <property type="project" value="TreeGrafter"/>
</dbReference>
<dbReference type="AlphaFoldDB" id="A0A8J2XLL5"/>
<evidence type="ECO:0000313" key="14">
    <source>
        <dbReference type="EMBL" id="GGA23201.1"/>
    </source>
</evidence>